<feature type="transmembrane region" description="Helical" evidence="10">
    <location>
        <begin position="429"/>
        <end position="447"/>
    </location>
</feature>
<dbReference type="RefSeq" id="WP_127017232.1">
    <property type="nucleotide sequence ID" value="NZ_CP016379.1"/>
</dbReference>
<evidence type="ECO:0000313" key="14">
    <source>
        <dbReference type="Proteomes" id="UP000267250"/>
    </source>
</evidence>
<keyword evidence="13" id="KW-0969">Cilium</keyword>
<dbReference type="InterPro" id="IPR045851">
    <property type="entry name" value="AMP-bd_C_sf"/>
</dbReference>
<evidence type="ECO:0000259" key="12">
    <source>
        <dbReference type="Pfam" id="PF08345"/>
    </source>
</evidence>
<evidence type="ECO:0000256" key="9">
    <source>
        <dbReference type="PIRNR" id="PIRNR004862"/>
    </source>
</evidence>
<evidence type="ECO:0000256" key="4">
    <source>
        <dbReference type="ARBA" id="ARBA00022475"/>
    </source>
</evidence>
<organism evidence="13 14">
    <name type="scientific">Anoxybacter fermentans</name>
    <dbReference type="NCBI Taxonomy" id="1323375"/>
    <lineage>
        <taxon>Bacteria</taxon>
        <taxon>Bacillati</taxon>
        <taxon>Bacillota</taxon>
        <taxon>Clostridia</taxon>
        <taxon>Halanaerobiales</taxon>
        <taxon>Anoxybacter</taxon>
    </lineage>
</organism>
<dbReference type="Pfam" id="PF08345">
    <property type="entry name" value="YscJ_FliF_C"/>
    <property type="match status" value="1"/>
</dbReference>
<dbReference type="InterPro" id="IPR043427">
    <property type="entry name" value="YscJ/FliF"/>
</dbReference>
<feature type="domain" description="Flagellar M-ring N-terminal" evidence="11">
    <location>
        <begin position="45"/>
        <end position="220"/>
    </location>
</feature>
<dbReference type="Proteomes" id="UP000267250">
    <property type="component" value="Chromosome"/>
</dbReference>
<evidence type="ECO:0000256" key="5">
    <source>
        <dbReference type="ARBA" id="ARBA00022692"/>
    </source>
</evidence>
<evidence type="ECO:0000256" key="7">
    <source>
        <dbReference type="ARBA" id="ARBA00023136"/>
    </source>
</evidence>
<feature type="domain" description="Flagellar M-ring C-terminal" evidence="12">
    <location>
        <begin position="255"/>
        <end position="406"/>
    </location>
</feature>
<dbReference type="EMBL" id="CP016379">
    <property type="protein sequence ID" value="AZR73881.1"/>
    <property type="molecule type" value="Genomic_DNA"/>
</dbReference>
<comment type="subcellular location">
    <subcellularLocation>
        <location evidence="1 9">Bacterial flagellum basal body</location>
    </subcellularLocation>
    <subcellularLocation>
        <location evidence="2">Cell membrane</location>
        <topology evidence="2">Multi-pass membrane protein</topology>
    </subcellularLocation>
</comment>
<reference evidence="13 14" key="1">
    <citation type="submission" date="2016-07" db="EMBL/GenBank/DDBJ databases">
        <title>Genome and transcriptome analysis of iron-reducing fermentative bacteria Anoxybacter fermentans.</title>
        <authorList>
            <person name="Zeng X."/>
            <person name="Shao Z."/>
        </authorList>
    </citation>
    <scope>NUCLEOTIDE SEQUENCE [LARGE SCALE GENOMIC DNA]</scope>
    <source>
        <strain evidence="13 14">DY22613</strain>
    </source>
</reference>
<keyword evidence="13" id="KW-0282">Flagellum</keyword>
<comment type="function">
    <text evidence="9">The M ring may be actively involved in energy transduction.</text>
</comment>
<dbReference type="GO" id="GO:0003774">
    <property type="term" value="F:cytoskeletal motor activity"/>
    <property type="evidence" value="ECO:0007669"/>
    <property type="project" value="InterPro"/>
</dbReference>
<dbReference type="Gene3D" id="3.30.300.30">
    <property type="match status" value="1"/>
</dbReference>
<evidence type="ECO:0000313" key="13">
    <source>
        <dbReference type="EMBL" id="AZR73881.1"/>
    </source>
</evidence>
<dbReference type="PANTHER" id="PTHR30046:SF0">
    <property type="entry name" value="FLAGELLAR M-RING PROTEIN"/>
    <property type="match status" value="1"/>
</dbReference>
<dbReference type="GO" id="GO:0071973">
    <property type="term" value="P:bacterial-type flagellum-dependent cell motility"/>
    <property type="evidence" value="ECO:0007669"/>
    <property type="project" value="InterPro"/>
</dbReference>
<evidence type="ECO:0000256" key="6">
    <source>
        <dbReference type="ARBA" id="ARBA00022989"/>
    </source>
</evidence>
<evidence type="ECO:0000259" key="11">
    <source>
        <dbReference type="Pfam" id="PF01514"/>
    </source>
</evidence>
<evidence type="ECO:0000256" key="10">
    <source>
        <dbReference type="SAM" id="Phobius"/>
    </source>
</evidence>
<keyword evidence="4" id="KW-1003">Cell membrane</keyword>
<evidence type="ECO:0000256" key="3">
    <source>
        <dbReference type="ARBA" id="ARBA00007971"/>
    </source>
</evidence>
<protein>
    <recommendedName>
        <fullName evidence="9">Flagellar M-ring protein</fullName>
    </recommendedName>
</protein>
<keyword evidence="13" id="KW-0966">Cell projection</keyword>
<keyword evidence="7 10" id="KW-0472">Membrane</keyword>
<dbReference type="AlphaFoldDB" id="A0A3S9SZZ7"/>
<evidence type="ECO:0000256" key="1">
    <source>
        <dbReference type="ARBA" id="ARBA00004117"/>
    </source>
</evidence>
<dbReference type="InterPro" id="IPR006182">
    <property type="entry name" value="FliF_N_dom"/>
</dbReference>
<feature type="transmembrane region" description="Helical" evidence="10">
    <location>
        <begin position="24"/>
        <end position="45"/>
    </location>
</feature>
<comment type="similarity">
    <text evidence="3 9">Belongs to the FliF family.</text>
</comment>
<dbReference type="InterPro" id="IPR013556">
    <property type="entry name" value="Flag_M-ring_C"/>
</dbReference>
<evidence type="ECO:0000256" key="8">
    <source>
        <dbReference type="ARBA" id="ARBA00023143"/>
    </source>
</evidence>
<proteinExistence type="inferred from homology"/>
<keyword evidence="6 10" id="KW-1133">Transmembrane helix</keyword>
<sequence length="517" mass="58375">MEWLKQLIDQFLNLWKKLDIQKRLLLGTVIFAVILGLIFLVNWAGKPQYDVLYSNLNEKEASSITNWLKEKGILYKLEAGGSRILVPRDKKYDIRLELAGEGLSPRGGSVGFEIFDQPRFGMTDKERRIQYIRAIAGEMERSIELIDGVEYAKVKISLPEPSLFVEEEKPATASVILKISPGVRLSQKNIIAITHLLAGGVEGLTPDNVTVVDTLGNIYTQTFQSEDEFDQITSNQLQIQKNIEEKIRRNLEYLLGKLYGPNNIAVAVTAEINFDKKEIYDIIYSPVVGDEGIVRSSQTYEEEYQGNGTYPVGVPGSESNIPQYQGTDATNNSNYSKEESTINYELNERRVQQLVANNVIKKLSVSVVINREIDQTEEERIQNLVGAAIGYDETRGDKLTVLGMPFDNSLEKELMEAVKLRQASETRQMVIYGVAGLIGFIVLWIIIRRTRKNAAQQSGRVNVLIGDEAEKEMAATLTHELTPEEKARQEIRKEIADLISKRPEDVAQLLKTWLMED</sequence>
<keyword evidence="14" id="KW-1185">Reference proteome</keyword>
<dbReference type="NCBIfam" id="TIGR00206">
    <property type="entry name" value="fliF"/>
    <property type="match status" value="1"/>
</dbReference>
<evidence type="ECO:0000256" key="2">
    <source>
        <dbReference type="ARBA" id="ARBA00004651"/>
    </source>
</evidence>
<keyword evidence="8 9" id="KW-0975">Bacterial flagellum</keyword>
<dbReference type="PRINTS" id="PR01009">
    <property type="entry name" value="FLGMRINGFLIF"/>
</dbReference>
<dbReference type="GO" id="GO:0005886">
    <property type="term" value="C:plasma membrane"/>
    <property type="evidence" value="ECO:0007669"/>
    <property type="project" value="UniProtKB-SubCell"/>
</dbReference>
<keyword evidence="5 10" id="KW-0812">Transmembrane</keyword>
<dbReference type="GO" id="GO:0009431">
    <property type="term" value="C:bacterial-type flagellum basal body, MS ring"/>
    <property type="evidence" value="ECO:0007669"/>
    <property type="project" value="InterPro"/>
</dbReference>
<dbReference type="Pfam" id="PF01514">
    <property type="entry name" value="YscJ_FliF"/>
    <property type="match status" value="1"/>
</dbReference>
<dbReference type="KEGG" id="aft:BBF96_11065"/>
<dbReference type="PANTHER" id="PTHR30046">
    <property type="entry name" value="FLAGELLAR M-RING PROTEIN"/>
    <property type="match status" value="1"/>
</dbReference>
<dbReference type="InterPro" id="IPR000067">
    <property type="entry name" value="FlgMring_FliF"/>
</dbReference>
<dbReference type="PIRSF" id="PIRSF004862">
    <property type="entry name" value="FliF"/>
    <property type="match status" value="1"/>
</dbReference>
<accession>A0A3S9SZZ7</accession>
<gene>
    <name evidence="13" type="ORF">BBF96_11065</name>
</gene>
<dbReference type="OrthoDB" id="9807026at2"/>
<name>A0A3S9SZZ7_9FIRM</name>